<organism evidence="8 9">
    <name type="scientific">Pseudobythopirellula maris</name>
    <dbReference type="NCBI Taxonomy" id="2527991"/>
    <lineage>
        <taxon>Bacteria</taxon>
        <taxon>Pseudomonadati</taxon>
        <taxon>Planctomycetota</taxon>
        <taxon>Planctomycetia</taxon>
        <taxon>Pirellulales</taxon>
        <taxon>Lacipirellulaceae</taxon>
        <taxon>Pseudobythopirellula</taxon>
    </lineage>
</organism>
<comment type="cofactor">
    <cofactor evidence="5">
        <name>Zn(2+)</name>
        <dbReference type="ChEBI" id="CHEBI:29105"/>
    </cofactor>
    <text evidence="5">Binds 1 zinc ion per subunit.</text>
</comment>
<feature type="domain" description="Galactose-1-phosphate uridyl transferase N-terminal" evidence="7">
    <location>
        <begin position="77"/>
        <end position="152"/>
    </location>
</feature>
<evidence type="ECO:0000256" key="5">
    <source>
        <dbReference type="PIRSR" id="PIRSR000808-3"/>
    </source>
</evidence>
<feature type="active site" description="Tele-UMP-histidine intermediate" evidence="4">
    <location>
        <position position="146"/>
    </location>
</feature>
<evidence type="ECO:0000313" key="8">
    <source>
        <dbReference type="EMBL" id="TWT90984.1"/>
    </source>
</evidence>
<keyword evidence="1 8" id="KW-0808">Transferase</keyword>
<keyword evidence="2 8" id="KW-0548">Nucleotidyltransferase</keyword>
<keyword evidence="9" id="KW-1185">Reference proteome</keyword>
<accession>A0A5C5ZTU4</accession>
<dbReference type="InterPro" id="IPR053177">
    <property type="entry name" value="ADP-glucose_phosphorylase"/>
</dbReference>
<dbReference type="GO" id="GO:0008270">
    <property type="term" value="F:zinc ion binding"/>
    <property type="evidence" value="ECO:0007669"/>
    <property type="project" value="InterPro"/>
</dbReference>
<dbReference type="SUPFAM" id="SSF54197">
    <property type="entry name" value="HIT-like"/>
    <property type="match status" value="2"/>
</dbReference>
<comment type="caution">
    <text evidence="8">The sequence shown here is derived from an EMBL/GenBank/DDBJ whole genome shotgun (WGS) entry which is preliminary data.</text>
</comment>
<feature type="binding site" evidence="5">
    <location>
        <position position="144"/>
    </location>
    <ligand>
        <name>Zn(2+)</name>
        <dbReference type="ChEBI" id="CHEBI:29105"/>
    </ligand>
</feature>
<dbReference type="Pfam" id="PF01087">
    <property type="entry name" value="GalP_UDP_transf"/>
    <property type="match status" value="1"/>
</dbReference>
<dbReference type="GO" id="GO:0006012">
    <property type="term" value="P:galactose metabolic process"/>
    <property type="evidence" value="ECO:0007669"/>
    <property type="project" value="InterPro"/>
</dbReference>
<dbReference type="AlphaFoldDB" id="A0A5C5ZTU4"/>
<dbReference type="Gene3D" id="3.30.428.10">
    <property type="entry name" value="HIT-like"/>
    <property type="match status" value="2"/>
</dbReference>
<dbReference type="EMBL" id="SJPQ01000001">
    <property type="protein sequence ID" value="TWT90984.1"/>
    <property type="molecule type" value="Genomic_DNA"/>
</dbReference>
<dbReference type="PANTHER" id="PTHR42763:SF1">
    <property type="entry name" value="UDP-GLUCOSE--HEXOSE-1-PHOSPHATE URIDYLYLTRANSFERASE"/>
    <property type="match status" value="1"/>
</dbReference>
<proteinExistence type="predicted"/>
<feature type="binding site" evidence="5">
    <location>
        <position position="40"/>
    </location>
    <ligand>
        <name>Zn(2+)</name>
        <dbReference type="ChEBI" id="CHEBI:29105"/>
    </ligand>
</feature>
<evidence type="ECO:0000256" key="2">
    <source>
        <dbReference type="ARBA" id="ARBA00022695"/>
    </source>
</evidence>
<sequence length="314" mass="34193">MDAWLDDPLTGRRVRIAEARAKRPNQFDDAQNDDGGGSGCPFCAGNESQTPASTAEALGADGRWLARVVPNRFPAYTPPDGDHEVVIESRSHRARLLDLDETELAAVVRLWAERLAYWRERCAAGGYQLLFKNEGPRAGASLEHAHSQLISRPEAPQAIRREWDHAESQLTATGGCAWCGWLERERQSGERWVAAAEGWAVVCPPAPRQPMETWILPSEHEPGLDRLATSARASAAFAAVLRRTVAAIDAETGGAAWNLIAHVAPAAGVDRAAWHCRVEILPRLNTLAGYELATGENLSTVMPEAAAARLAERF</sequence>
<feature type="binding site" evidence="5">
    <location>
        <position position="92"/>
    </location>
    <ligand>
        <name>Zn(2+)</name>
        <dbReference type="ChEBI" id="CHEBI:29105"/>
    </ligand>
</feature>
<name>A0A5C5ZTU4_9BACT</name>
<dbReference type="EC" id="2.7.7.12" evidence="8"/>
<protein>
    <submittedName>
        <fullName evidence="8">Galactose-1-phosphate uridylyltransferase</fullName>
        <ecNumber evidence="8">2.7.7.12</ecNumber>
    </submittedName>
</protein>
<reference evidence="8 9" key="1">
    <citation type="submission" date="2019-02" db="EMBL/GenBank/DDBJ databases">
        <title>Deep-cultivation of Planctomycetes and their phenomic and genomic characterization uncovers novel biology.</title>
        <authorList>
            <person name="Wiegand S."/>
            <person name="Jogler M."/>
            <person name="Boedeker C."/>
            <person name="Pinto D."/>
            <person name="Vollmers J."/>
            <person name="Rivas-Marin E."/>
            <person name="Kohn T."/>
            <person name="Peeters S.H."/>
            <person name="Heuer A."/>
            <person name="Rast P."/>
            <person name="Oberbeckmann S."/>
            <person name="Bunk B."/>
            <person name="Jeske O."/>
            <person name="Meyerdierks A."/>
            <person name="Storesund J.E."/>
            <person name="Kallscheuer N."/>
            <person name="Luecker S."/>
            <person name="Lage O.M."/>
            <person name="Pohl T."/>
            <person name="Merkel B.J."/>
            <person name="Hornburger P."/>
            <person name="Mueller R.-W."/>
            <person name="Bruemmer F."/>
            <person name="Labrenz M."/>
            <person name="Spormann A.M."/>
            <person name="Op Den Camp H."/>
            <person name="Overmann J."/>
            <person name="Amann R."/>
            <person name="Jetten M.S.M."/>
            <person name="Mascher T."/>
            <person name="Medema M.H."/>
            <person name="Devos D.P."/>
            <person name="Kaster A.-K."/>
            <person name="Ovreas L."/>
            <person name="Rohde M."/>
            <person name="Galperin M.Y."/>
            <person name="Jogler C."/>
        </authorList>
    </citation>
    <scope>NUCLEOTIDE SEQUENCE [LARGE SCALE GENOMIC DNA]</scope>
    <source>
        <strain evidence="8 9">Mal64</strain>
    </source>
</reference>
<keyword evidence="5" id="KW-0862">Zinc</keyword>
<keyword evidence="3" id="KW-0119">Carbohydrate metabolism</keyword>
<dbReference type="PANTHER" id="PTHR42763">
    <property type="entry name" value="ADP-GLUCOSE PHOSPHORYLASE"/>
    <property type="match status" value="1"/>
</dbReference>
<dbReference type="Proteomes" id="UP000315440">
    <property type="component" value="Unassembled WGS sequence"/>
</dbReference>
<evidence type="ECO:0000256" key="1">
    <source>
        <dbReference type="ARBA" id="ARBA00022679"/>
    </source>
</evidence>
<dbReference type="GO" id="GO:0008108">
    <property type="term" value="F:UDP-glucose:hexose-1-phosphate uridylyltransferase activity"/>
    <property type="evidence" value="ECO:0007669"/>
    <property type="project" value="UniProtKB-EC"/>
</dbReference>
<evidence type="ECO:0000256" key="6">
    <source>
        <dbReference type="SAM" id="MobiDB-lite"/>
    </source>
</evidence>
<dbReference type="InterPro" id="IPR036265">
    <property type="entry name" value="HIT-like_sf"/>
</dbReference>
<dbReference type="PIRSF" id="PIRSF000808">
    <property type="entry name" value="GalT"/>
    <property type="match status" value="1"/>
</dbReference>
<feature type="binding site" evidence="5">
    <location>
        <position position="43"/>
    </location>
    <ligand>
        <name>Zn(2+)</name>
        <dbReference type="ChEBI" id="CHEBI:29105"/>
    </ligand>
</feature>
<evidence type="ECO:0000313" key="9">
    <source>
        <dbReference type="Proteomes" id="UP000315440"/>
    </source>
</evidence>
<evidence type="ECO:0000256" key="4">
    <source>
        <dbReference type="PIRSR" id="PIRSR000808-1"/>
    </source>
</evidence>
<dbReference type="OrthoDB" id="9769064at2"/>
<evidence type="ECO:0000259" key="7">
    <source>
        <dbReference type="Pfam" id="PF01087"/>
    </source>
</evidence>
<gene>
    <name evidence="8" type="primary">galT</name>
    <name evidence="8" type="ORF">Mal64_13830</name>
</gene>
<evidence type="ECO:0000256" key="3">
    <source>
        <dbReference type="ARBA" id="ARBA00023277"/>
    </source>
</evidence>
<dbReference type="InterPro" id="IPR001937">
    <property type="entry name" value="GalP_UDPtransf1"/>
</dbReference>
<dbReference type="InterPro" id="IPR005849">
    <property type="entry name" value="GalP_Utransf_N"/>
</dbReference>
<keyword evidence="5" id="KW-0479">Metal-binding</keyword>
<feature type="region of interest" description="Disordered" evidence="6">
    <location>
        <begin position="20"/>
        <end position="51"/>
    </location>
</feature>